<keyword evidence="7" id="KW-0695">RNA-directed DNA polymerase</keyword>
<sequence length="359" mass="41018">MKAKEPKAKDIMQIVQSDLMGPMNSISTGGSRFILTLIDDFSRLLTVYFLQSKSQVFENFICYKAMMERKTNRRIKCIRTDNGIEYLKERFGEECRRNGIVDQTTAPLPAQQNGLAERMKRTRMERARAMMEHKNVDKKWWAEAINTAAYTTISRFKQSSARQDTVRNFFVSITDLSHLRFFGSTGFAHIDRSKRSELDAKAYPCLFLGYAEDCKAYRVNNMSTKRVEISRSLRLEERCTTHYVQVIHPVTAIFHSPVPVDDGDRPTNVFIGNPALQFVEIDQVGHPHRATQMAISGTSELPTVPLDAEDALDADTSLMDIDNSSNGDQLTLRSYQFKARCHRSETNIVPQEGFPFCKE</sequence>
<gene>
    <name evidence="11" type="primary">AlNc14C199G8629</name>
    <name evidence="11" type="ORF">ALNC14_097110</name>
</gene>
<dbReference type="GO" id="GO:0015074">
    <property type="term" value="P:DNA integration"/>
    <property type="evidence" value="ECO:0007669"/>
    <property type="project" value="UniProtKB-KW"/>
</dbReference>
<dbReference type="GO" id="GO:0003964">
    <property type="term" value="F:RNA-directed DNA polymerase activity"/>
    <property type="evidence" value="ECO:0007669"/>
    <property type="project" value="UniProtKB-KW"/>
</dbReference>
<dbReference type="PROSITE" id="PS50994">
    <property type="entry name" value="INTEGRASE"/>
    <property type="match status" value="1"/>
</dbReference>
<evidence type="ECO:0000259" key="10">
    <source>
        <dbReference type="PROSITE" id="PS50994"/>
    </source>
</evidence>
<accession>F0WQF8</accession>
<keyword evidence="9" id="KW-0233">DNA recombination</keyword>
<dbReference type="GO" id="GO:0016787">
    <property type="term" value="F:hydrolase activity"/>
    <property type="evidence" value="ECO:0007669"/>
    <property type="project" value="UniProtKB-KW"/>
</dbReference>
<evidence type="ECO:0000256" key="8">
    <source>
        <dbReference type="ARBA" id="ARBA00022932"/>
    </source>
</evidence>
<evidence type="ECO:0000256" key="3">
    <source>
        <dbReference type="ARBA" id="ARBA00022759"/>
    </source>
</evidence>
<feature type="domain" description="Integrase catalytic" evidence="10">
    <location>
        <begin position="2"/>
        <end position="173"/>
    </location>
</feature>
<dbReference type="InterPro" id="IPR057670">
    <property type="entry name" value="SH3_retrovirus"/>
</dbReference>
<dbReference type="GO" id="GO:0003676">
    <property type="term" value="F:nucleic acid binding"/>
    <property type="evidence" value="ECO:0007669"/>
    <property type="project" value="InterPro"/>
</dbReference>
<evidence type="ECO:0000256" key="5">
    <source>
        <dbReference type="ARBA" id="ARBA00022842"/>
    </source>
</evidence>
<dbReference type="SUPFAM" id="SSF53098">
    <property type="entry name" value="Ribonuclease H-like"/>
    <property type="match status" value="1"/>
</dbReference>
<proteinExistence type="predicted"/>
<keyword evidence="3" id="KW-0255">Endonuclease</keyword>
<dbReference type="GO" id="GO:0006310">
    <property type="term" value="P:DNA recombination"/>
    <property type="evidence" value="ECO:0007669"/>
    <property type="project" value="UniProtKB-KW"/>
</dbReference>
<reference evidence="11" key="2">
    <citation type="submission" date="2011-02" db="EMBL/GenBank/DDBJ databases">
        <authorList>
            <person name="MacLean D."/>
        </authorList>
    </citation>
    <scope>NUCLEOTIDE SEQUENCE</scope>
</reference>
<dbReference type="Pfam" id="PF25597">
    <property type="entry name" value="SH3_retrovirus"/>
    <property type="match status" value="1"/>
</dbReference>
<keyword evidence="4" id="KW-0378">Hydrolase</keyword>
<evidence type="ECO:0000256" key="7">
    <source>
        <dbReference type="ARBA" id="ARBA00022918"/>
    </source>
</evidence>
<organism evidence="11">
    <name type="scientific">Albugo laibachii Nc14</name>
    <dbReference type="NCBI Taxonomy" id="890382"/>
    <lineage>
        <taxon>Eukaryota</taxon>
        <taxon>Sar</taxon>
        <taxon>Stramenopiles</taxon>
        <taxon>Oomycota</taxon>
        <taxon>Peronosporomycetes</taxon>
        <taxon>Albuginales</taxon>
        <taxon>Albuginaceae</taxon>
        <taxon>Albugo</taxon>
    </lineage>
</organism>
<evidence type="ECO:0000256" key="9">
    <source>
        <dbReference type="ARBA" id="ARBA00023172"/>
    </source>
</evidence>
<dbReference type="GO" id="GO:0004519">
    <property type="term" value="F:endonuclease activity"/>
    <property type="evidence" value="ECO:0007669"/>
    <property type="project" value="UniProtKB-KW"/>
</dbReference>
<keyword evidence="6" id="KW-0229">DNA integration</keyword>
<dbReference type="InterPro" id="IPR001584">
    <property type="entry name" value="Integrase_cat-core"/>
</dbReference>
<dbReference type="PANTHER" id="PTHR42648">
    <property type="entry name" value="TRANSPOSASE, PUTATIVE-RELATED"/>
    <property type="match status" value="1"/>
</dbReference>
<dbReference type="EMBL" id="FR824244">
    <property type="protein sequence ID" value="CCA23567.1"/>
    <property type="molecule type" value="Genomic_DNA"/>
</dbReference>
<reference evidence="11" key="1">
    <citation type="journal article" date="2011" name="PLoS Biol.">
        <title>Gene gain and loss during evolution of obligate parasitism in the white rust pathogen of Arabidopsis thaliana.</title>
        <authorList>
            <person name="Kemen E."/>
            <person name="Gardiner A."/>
            <person name="Schultz-Larsen T."/>
            <person name="Kemen A.C."/>
            <person name="Balmuth A.L."/>
            <person name="Robert-Seilaniantz A."/>
            <person name="Bailey K."/>
            <person name="Holub E."/>
            <person name="Studholme D.J."/>
            <person name="Maclean D."/>
            <person name="Jones J.D."/>
        </authorList>
    </citation>
    <scope>NUCLEOTIDE SEQUENCE</scope>
</reference>
<dbReference type="GO" id="GO:0003887">
    <property type="term" value="F:DNA-directed DNA polymerase activity"/>
    <property type="evidence" value="ECO:0007669"/>
    <property type="project" value="UniProtKB-KW"/>
</dbReference>
<dbReference type="AlphaFoldDB" id="F0WQF8"/>
<name>F0WQF8_9STRA</name>
<keyword evidence="1" id="KW-0540">Nuclease</keyword>
<keyword evidence="8" id="KW-0808">Transferase</keyword>
<dbReference type="InterPro" id="IPR036397">
    <property type="entry name" value="RNaseH_sf"/>
</dbReference>
<dbReference type="HOGENOM" id="CLU_772561_0_0_1"/>
<dbReference type="PANTHER" id="PTHR42648:SF11">
    <property type="entry name" value="TRANSPOSON TY4-P GAG-POL POLYPROTEIN"/>
    <property type="match status" value="1"/>
</dbReference>
<keyword evidence="2" id="KW-0479">Metal-binding</keyword>
<keyword evidence="8" id="KW-0239">DNA-directed DNA polymerase</keyword>
<dbReference type="InterPro" id="IPR039537">
    <property type="entry name" value="Retrotran_Ty1/copia-like"/>
</dbReference>
<keyword evidence="5" id="KW-0460">Magnesium</keyword>
<evidence type="ECO:0000256" key="6">
    <source>
        <dbReference type="ARBA" id="ARBA00022908"/>
    </source>
</evidence>
<protein>
    <submittedName>
        <fullName evidence="11">Putative polyprotein</fullName>
    </submittedName>
</protein>
<evidence type="ECO:0000256" key="2">
    <source>
        <dbReference type="ARBA" id="ARBA00022723"/>
    </source>
</evidence>
<dbReference type="InterPro" id="IPR012337">
    <property type="entry name" value="RNaseH-like_sf"/>
</dbReference>
<evidence type="ECO:0000256" key="1">
    <source>
        <dbReference type="ARBA" id="ARBA00022722"/>
    </source>
</evidence>
<evidence type="ECO:0000313" key="11">
    <source>
        <dbReference type="EMBL" id="CCA23567.1"/>
    </source>
</evidence>
<dbReference type="Gene3D" id="3.30.420.10">
    <property type="entry name" value="Ribonuclease H-like superfamily/Ribonuclease H"/>
    <property type="match status" value="1"/>
</dbReference>
<dbReference type="GO" id="GO:0046872">
    <property type="term" value="F:metal ion binding"/>
    <property type="evidence" value="ECO:0007669"/>
    <property type="project" value="UniProtKB-KW"/>
</dbReference>
<evidence type="ECO:0000256" key="4">
    <source>
        <dbReference type="ARBA" id="ARBA00022801"/>
    </source>
</evidence>
<keyword evidence="8" id="KW-0548">Nucleotidyltransferase</keyword>